<dbReference type="Proteomes" id="UP000183206">
    <property type="component" value="Unassembled WGS sequence"/>
</dbReference>
<evidence type="ECO:0000256" key="1">
    <source>
        <dbReference type="PROSITE-ProRule" id="PRU00285"/>
    </source>
</evidence>
<feature type="region of interest" description="Disordered" evidence="3">
    <location>
        <begin position="13"/>
        <end position="36"/>
    </location>
</feature>
<dbReference type="CDD" id="cd06464">
    <property type="entry name" value="ACD_sHsps-like"/>
    <property type="match status" value="1"/>
</dbReference>
<protein>
    <recommendedName>
        <fullName evidence="4">SHSP domain-containing protein</fullName>
    </recommendedName>
</protein>
<evidence type="ECO:0000259" key="4">
    <source>
        <dbReference type="PROSITE" id="PS01031"/>
    </source>
</evidence>
<feature type="domain" description="SHSP" evidence="4">
    <location>
        <begin position="45"/>
        <end position="158"/>
    </location>
</feature>
<feature type="compositionally biased region" description="Acidic residues" evidence="3">
    <location>
        <begin position="21"/>
        <end position="30"/>
    </location>
</feature>
<proteinExistence type="inferred from homology"/>
<evidence type="ECO:0000313" key="6">
    <source>
        <dbReference type="Proteomes" id="UP000183206"/>
    </source>
</evidence>
<evidence type="ECO:0000256" key="2">
    <source>
        <dbReference type="RuleBase" id="RU003616"/>
    </source>
</evidence>
<comment type="caution">
    <text evidence="5">The sequence shown here is derived from an EMBL/GenBank/DDBJ whole genome shotgun (WGS) entry which is preliminary data.</text>
</comment>
<dbReference type="InterPro" id="IPR002068">
    <property type="entry name" value="A-crystallin/Hsp20_dom"/>
</dbReference>
<gene>
    <name evidence="5" type="ORF">AUJ44_02325</name>
</gene>
<dbReference type="SUPFAM" id="SSF49764">
    <property type="entry name" value="HSP20-like chaperones"/>
    <property type="match status" value="1"/>
</dbReference>
<dbReference type="AlphaFoldDB" id="A0A1J4V5P9"/>
<evidence type="ECO:0000313" key="5">
    <source>
        <dbReference type="EMBL" id="OIO32474.1"/>
    </source>
</evidence>
<name>A0A1J4V5P9_9BACT</name>
<dbReference type="EMBL" id="MNVO01000036">
    <property type="protein sequence ID" value="OIO32474.1"/>
    <property type="molecule type" value="Genomic_DNA"/>
</dbReference>
<accession>A0A1J4V5P9</accession>
<dbReference type="PROSITE" id="PS01031">
    <property type="entry name" value="SHSP"/>
    <property type="match status" value="1"/>
</dbReference>
<dbReference type="InterPro" id="IPR008978">
    <property type="entry name" value="HSP20-like_chaperone"/>
</dbReference>
<dbReference type="STRING" id="1805282.AUJ44_02325"/>
<dbReference type="Gene3D" id="2.60.40.790">
    <property type="match status" value="1"/>
</dbReference>
<organism evidence="5 6">
    <name type="scientific">Candidatus Nomurabacteria bacterium CG1_02_47_685</name>
    <dbReference type="NCBI Taxonomy" id="1805282"/>
    <lineage>
        <taxon>Bacteria</taxon>
        <taxon>Candidatus Nomuraibacteriota</taxon>
    </lineage>
</organism>
<reference evidence="5 6" key="1">
    <citation type="journal article" date="2016" name="Environ. Microbiol.">
        <title>Genomic resolution of a cold subsurface aquifer community provides metabolic insights for novel microbes adapted to high CO concentrations.</title>
        <authorList>
            <person name="Probst A.J."/>
            <person name="Castelle C.J."/>
            <person name="Singh A."/>
            <person name="Brown C.T."/>
            <person name="Anantharaman K."/>
            <person name="Sharon I."/>
            <person name="Hug L.A."/>
            <person name="Burstein D."/>
            <person name="Emerson J.B."/>
            <person name="Thomas B.C."/>
            <person name="Banfield J.F."/>
        </authorList>
    </citation>
    <scope>NUCLEOTIDE SEQUENCE [LARGE SCALE GENOMIC DNA]</scope>
    <source>
        <strain evidence="5">CG1_02_47_685</strain>
    </source>
</reference>
<dbReference type="Pfam" id="PF00011">
    <property type="entry name" value="HSP20"/>
    <property type="match status" value="1"/>
</dbReference>
<comment type="similarity">
    <text evidence="1 2">Belongs to the small heat shock protein (HSP20) family.</text>
</comment>
<evidence type="ECO:0000256" key="3">
    <source>
        <dbReference type="SAM" id="MobiDB-lite"/>
    </source>
</evidence>
<sequence length="158" mass="18032">MKSAKDKKTFFERLTGGGNVDNDDYDDDVSEGLSTETKDNGWIEEDNEEGQLTVDVYQTGEDIIIQTMVAGVRPENLDIAISRDMVTIKGKRERHNHTIPDDNYFYRELYWGTFSRTILLPQEIEPESAEASEKYGLLSLKLPKIDKEKQLKIKVKAG</sequence>